<reference evidence="1" key="1">
    <citation type="submission" date="2019-06" db="EMBL/GenBank/DDBJ databases">
        <authorList>
            <person name="Zheng W."/>
        </authorList>
    </citation>
    <scope>NUCLEOTIDE SEQUENCE</scope>
    <source>
        <strain evidence="1">QDHG01</strain>
    </source>
</reference>
<evidence type="ECO:0000313" key="1">
    <source>
        <dbReference type="EMBL" id="TNV71227.1"/>
    </source>
</evidence>
<name>A0A8J8NA73_HALGN</name>
<protein>
    <submittedName>
        <fullName evidence="1">Uncharacterized protein</fullName>
    </submittedName>
</protein>
<dbReference type="AlphaFoldDB" id="A0A8J8NA73"/>
<keyword evidence="2" id="KW-1185">Reference proteome</keyword>
<comment type="caution">
    <text evidence="1">The sequence shown here is derived from an EMBL/GenBank/DDBJ whole genome shotgun (WGS) entry which is preliminary data.</text>
</comment>
<dbReference type="EMBL" id="RRYP01030231">
    <property type="protein sequence ID" value="TNV71227.1"/>
    <property type="molecule type" value="Genomic_DNA"/>
</dbReference>
<accession>A0A8J8NA73</accession>
<evidence type="ECO:0000313" key="2">
    <source>
        <dbReference type="Proteomes" id="UP000785679"/>
    </source>
</evidence>
<dbReference type="Proteomes" id="UP000785679">
    <property type="component" value="Unassembled WGS sequence"/>
</dbReference>
<gene>
    <name evidence="1" type="ORF">FGO68_gene5334</name>
</gene>
<organism evidence="1 2">
    <name type="scientific">Halteria grandinella</name>
    <dbReference type="NCBI Taxonomy" id="5974"/>
    <lineage>
        <taxon>Eukaryota</taxon>
        <taxon>Sar</taxon>
        <taxon>Alveolata</taxon>
        <taxon>Ciliophora</taxon>
        <taxon>Intramacronucleata</taxon>
        <taxon>Spirotrichea</taxon>
        <taxon>Stichotrichia</taxon>
        <taxon>Sporadotrichida</taxon>
        <taxon>Halteriidae</taxon>
        <taxon>Halteria</taxon>
    </lineage>
</organism>
<sequence>MDHRVEDNQLLYLFSLKVLEQWSYYCYWVWRDVNVMTWLVSSEDRLSLLCYSYTQSVSYPCSHNECNFQVILQLGSEPAM</sequence>
<proteinExistence type="predicted"/>